<sequence length="301" mass="31994">MHTSCALRQPTNSRHCCSQPGASTHKFGPPRRNIRARGLQDELLDYINGGPKLRKWYGAPDRIPSEVPVKELDPGADKLAGELAEQTSIQDSILVADGDSPMGEQIILQLILARAKLKALVRDPQAAKLAFGPYVQPIQGDTGNTEAVVRALAGCHTVIVPGRLGCLLPVASKQNLQHIVLLSSPDSGGWISSFLNNGKEAAAREAAVKDAGVPFTVIQTGRISDEQGAQCSLNLEKSTASAPSSSISREDVASVVAAAAVHRRQQEDQPPIPAALTLSLDRGGPGVPLTDWAAVFQRFQQ</sequence>
<gene>
    <name evidence="3" type="ORF">WJX84_010193</name>
</gene>
<organism evidence="3 4">
    <name type="scientific">Apatococcus fuscideae</name>
    <dbReference type="NCBI Taxonomy" id="2026836"/>
    <lineage>
        <taxon>Eukaryota</taxon>
        <taxon>Viridiplantae</taxon>
        <taxon>Chlorophyta</taxon>
        <taxon>core chlorophytes</taxon>
        <taxon>Trebouxiophyceae</taxon>
        <taxon>Chlorellales</taxon>
        <taxon>Chlorellaceae</taxon>
        <taxon>Apatococcus</taxon>
    </lineage>
</organism>
<dbReference type="AlphaFoldDB" id="A0AAW1T9R0"/>
<reference evidence="3 4" key="1">
    <citation type="journal article" date="2024" name="Nat. Commun.">
        <title>Phylogenomics reveals the evolutionary origins of lichenization in chlorophyte algae.</title>
        <authorList>
            <person name="Puginier C."/>
            <person name="Libourel C."/>
            <person name="Otte J."/>
            <person name="Skaloud P."/>
            <person name="Haon M."/>
            <person name="Grisel S."/>
            <person name="Petersen M."/>
            <person name="Berrin J.G."/>
            <person name="Delaux P.M."/>
            <person name="Dal Grande F."/>
            <person name="Keller J."/>
        </authorList>
    </citation>
    <scope>NUCLEOTIDE SEQUENCE [LARGE SCALE GENOMIC DNA]</scope>
    <source>
        <strain evidence="3 4">SAG 2523</strain>
    </source>
</reference>
<feature type="region of interest" description="Disordered" evidence="1">
    <location>
        <begin position="1"/>
        <end position="29"/>
    </location>
</feature>
<dbReference type="EMBL" id="JALJOV010000220">
    <property type="protein sequence ID" value="KAK9865755.1"/>
    <property type="molecule type" value="Genomic_DNA"/>
</dbReference>
<proteinExistence type="predicted"/>
<dbReference type="PANTHER" id="PTHR47869">
    <property type="entry name" value="OS03G0410700 PROTEIN"/>
    <property type="match status" value="1"/>
</dbReference>
<dbReference type="InterPro" id="IPR036291">
    <property type="entry name" value="NAD(P)-bd_dom_sf"/>
</dbReference>
<keyword evidence="4" id="KW-1185">Reference proteome</keyword>
<name>A0AAW1T9R0_9CHLO</name>
<evidence type="ECO:0000313" key="3">
    <source>
        <dbReference type="EMBL" id="KAK9865755.1"/>
    </source>
</evidence>
<dbReference type="InterPro" id="IPR016040">
    <property type="entry name" value="NAD(P)-bd_dom"/>
</dbReference>
<evidence type="ECO:0000313" key="4">
    <source>
        <dbReference type="Proteomes" id="UP001485043"/>
    </source>
</evidence>
<accession>A0AAW1T9R0</accession>
<dbReference type="SUPFAM" id="SSF51735">
    <property type="entry name" value="NAD(P)-binding Rossmann-fold domains"/>
    <property type="match status" value="1"/>
</dbReference>
<dbReference type="Proteomes" id="UP001485043">
    <property type="component" value="Unassembled WGS sequence"/>
</dbReference>
<dbReference type="Pfam" id="PF13460">
    <property type="entry name" value="NAD_binding_10"/>
    <property type="match status" value="1"/>
</dbReference>
<evidence type="ECO:0000256" key="1">
    <source>
        <dbReference type="SAM" id="MobiDB-lite"/>
    </source>
</evidence>
<comment type="caution">
    <text evidence="3">The sequence shown here is derived from an EMBL/GenBank/DDBJ whole genome shotgun (WGS) entry which is preliminary data.</text>
</comment>
<evidence type="ECO:0000259" key="2">
    <source>
        <dbReference type="Pfam" id="PF13460"/>
    </source>
</evidence>
<feature type="domain" description="NAD(P)-binding" evidence="2">
    <location>
        <begin position="103"/>
        <end position="260"/>
    </location>
</feature>
<dbReference type="Gene3D" id="3.40.50.720">
    <property type="entry name" value="NAD(P)-binding Rossmann-like Domain"/>
    <property type="match status" value="1"/>
</dbReference>
<feature type="compositionally biased region" description="Polar residues" evidence="1">
    <location>
        <begin position="9"/>
        <end position="22"/>
    </location>
</feature>
<protein>
    <recommendedName>
        <fullName evidence="2">NAD(P)-binding domain-containing protein</fullName>
    </recommendedName>
</protein>
<dbReference type="PANTHER" id="PTHR47869:SF2">
    <property type="entry name" value="OS03G0410700 PROTEIN"/>
    <property type="match status" value="1"/>
</dbReference>